<keyword evidence="3" id="KW-1185">Reference proteome</keyword>
<dbReference type="EMBL" id="ACOU01000002">
    <property type="protein sequence ID" value="EKX73475.1"/>
    <property type="molecule type" value="Genomic_DNA"/>
</dbReference>
<dbReference type="VEuPathDB" id="PiroplasmaDB:BEWA_035110"/>
<feature type="region of interest" description="Disordered" evidence="1">
    <location>
        <begin position="18"/>
        <end position="45"/>
    </location>
</feature>
<evidence type="ECO:0000256" key="1">
    <source>
        <dbReference type="SAM" id="MobiDB-lite"/>
    </source>
</evidence>
<dbReference type="Proteomes" id="UP000031512">
    <property type="component" value="Unassembled WGS sequence"/>
</dbReference>
<dbReference type="OrthoDB" id="360682at2759"/>
<sequence>MVRLVPSFLKNVIPGVYSSTEESTNNTEQDEGTRSSEAPPPITPIKDKEALEVTTNIATIALIDWGPPKLGTSTRTEDSGSRSIFNFFGTSENLSTSRTCKVPKVQESDFALYIQQIGDVVLQGTMQPLDSVIVPSHGQADATSDKVQKKYFEESYQLSGNKVFQLGLEQVPESIAHLESQLNTVNMQLSDLVGTHLRHVSNSFSCVGEVKDCFFNAKEKLNGIRCTFDSVQAHLYSSPTSCDAPESDNALPQILAKRKEIRGIISKLETLKAIVSTPDYIQGIVDISNIALAHIFCTLTINYFNDLSKFTLVNSVALVIKDTIANLERVADAKFIDLVNYTFTECFISPNVDDVLSSTLGKIEPILIVLIMENSLKSSLQTLEIMYSRTGEDKTPSSFPKDTLECIRNAYKWYTKLVQRIVCISLMHSEGKYKQSQNESKRIVEQVFLVMHKGNINTTQCDYSTLLKATTILKELFKLPEVCIFQSARENEEVLGSTPNSEASIEIIITSIRSLKVVLDELVTRHLVSSLHAFCTQSNSVESADALYSSLELLDDSFGLVIDEIKLMEESCMETTCNIICREYIQHFIADPEPLVSTCRELLTKEDRVQMYSTLFREKINYTGKILVESLYAECLGNVHNDLLGEDWTSYQDLHYDCNGTIKPFKLSNTVRNMYEQLKVCQKVCKMFPDNIELLSRCINTFAHYNTLMEMQIDETGTVRKFCLILESLRFFTFLIPQFIKDVISVDTTANEELEYHESLVGLGSNAEKCVVELRRLYKRALEALSGQMFATFTPLILEWIFYDAADTNDYLENTFTIESMETAKESFTSSISSASHVSNEDFIETDFLAENGNSGIEPFITAIKEAFEEISDILGNLDDLRYIFKTVFDKLLIVVTSQDPPIEKSDRFSNDCTKILTGLLHCTQIKLETFAFANALSNELS</sequence>
<proteinExistence type="predicted"/>
<accession>L1LDZ9</accession>
<name>L1LDZ9_THEEQ</name>
<organism evidence="2 3">
    <name type="scientific">Theileria equi strain WA</name>
    <dbReference type="NCBI Taxonomy" id="1537102"/>
    <lineage>
        <taxon>Eukaryota</taxon>
        <taxon>Sar</taxon>
        <taxon>Alveolata</taxon>
        <taxon>Apicomplexa</taxon>
        <taxon>Aconoidasida</taxon>
        <taxon>Piroplasmida</taxon>
        <taxon>Theileriidae</taxon>
        <taxon>Theileria</taxon>
    </lineage>
</organism>
<evidence type="ECO:0000313" key="3">
    <source>
        <dbReference type="Proteomes" id="UP000031512"/>
    </source>
</evidence>
<dbReference type="GeneID" id="15807879"/>
<comment type="caution">
    <text evidence="2">The sequence shown here is derived from an EMBL/GenBank/DDBJ whole genome shotgun (WGS) entry which is preliminary data.</text>
</comment>
<dbReference type="eggNOG" id="ENOG502QX6T">
    <property type="taxonomic scope" value="Eukaryota"/>
</dbReference>
<evidence type="ECO:0000313" key="2">
    <source>
        <dbReference type="EMBL" id="EKX73475.1"/>
    </source>
</evidence>
<feature type="compositionally biased region" description="Polar residues" evidence="1">
    <location>
        <begin position="18"/>
        <end position="27"/>
    </location>
</feature>
<dbReference type="AlphaFoldDB" id="L1LDZ9"/>
<protein>
    <submittedName>
        <fullName evidence="2">Uncharacterized protein</fullName>
    </submittedName>
</protein>
<gene>
    <name evidence="2" type="ORF">BEWA_035110</name>
</gene>
<dbReference type="RefSeq" id="XP_004832927.1">
    <property type="nucleotide sequence ID" value="XM_004832870.1"/>
</dbReference>
<reference evidence="2 3" key="1">
    <citation type="journal article" date="2012" name="BMC Genomics">
        <title>Comparative genomic analysis and phylogenetic position of Theileria equi.</title>
        <authorList>
            <person name="Kappmeyer L.S."/>
            <person name="Thiagarajan M."/>
            <person name="Herndon D.R."/>
            <person name="Ramsay J.D."/>
            <person name="Caler E."/>
            <person name="Djikeng A."/>
            <person name="Gillespie J.J."/>
            <person name="Lau A.O."/>
            <person name="Roalson E.H."/>
            <person name="Silva J.C."/>
            <person name="Silva M.G."/>
            <person name="Suarez C.E."/>
            <person name="Ueti M.W."/>
            <person name="Nene V.M."/>
            <person name="Mealey R.H."/>
            <person name="Knowles D.P."/>
            <person name="Brayton K.A."/>
        </authorList>
    </citation>
    <scope>NUCLEOTIDE SEQUENCE [LARGE SCALE GENOMIC DNA]</scope>
    <source>
        <strain evidence="2 3">WA</strain>
    </source>
</reference>
<dbReference type="KEGG" id="beq:BEWA_035110"/>